<protein>
    <submittedName>
        <fullName evidence="1">Uncharacterized protein</fullName>
    </submittedName>
</protein>
<dbReference type="EMBL" id="JBHSQQ010000960">
    <property type="protein sequence ID" value="MFC5946620.1"/>
    <property type="molecule type" value="Genomic_DNA"/>
</dbReference>
<dbReference type="Proteomes" id="UP001596207">
    <property type="component" value="Unassembled WGS sequence"/>
</dbReference>
<name>A0ABW1I0M7_9ACTN</name>
<evidence type="ECO:0000313" key="1">
    <source>
        <dbReference type="EMBL" id="MFC5946620.1"/>
    </source>
</evidence>
<organism evidence="1 2">
    <name type="scientific">Micromonospora harpali</name>
    <dbReference type="NCBI Taxonomy" id="1490225"/>
    <lineage>
        <taxon>Bacteria</taxon>
        <taxon>Bacillati</taxon>
        <taxon>Actinomycetota</taxon>
        <taxon>Actinomycetes</taxon>
        <taxon>Micromonosporales</taxon>
        <taxon>Micromonosporaceae</taxon>
        <taxon>Micromonospora</taxon>
    </lineage>
</organism>
<gene>
    <name evidence="1" type="ORF">ACFPZ4_35320</name>
</gene>
<accession>A0ABW1I0M7</accession>
<keyword evidence="2" id="KW-1185">Reference proteome</keyword>
<comment type="caution">
    <text evidence="1">The sequence shown here is derived from an EMBL/GenBank/DDBJ whole genome shotgun (WGS) entry which is preliminary data.</text>
</comment>
<proteinExistence type="predicted"/>
<feature type="non-terminal residue" evidence="1">
    <location>
        <position position="1"/>
    </location>
</feature>
<sequence>IATYAAAQGCNVAVLDAEAHGLSVADYTGDFALYPYADLAVRTWAALADPATAWPADEPAFADAWRNLAGPSLSTLTILTLAWGDQHAHHARPDHGSSHR</sequence>
<evidence type="ECO:0000313" key="2">
    <source>
        <dbReference type="Proteomes" id="UP001596207"/>
    </source>
</evidence>
<reference evidence="2" key="1">
    <citation type="journal article" date="2019" name="Int. J. Syst. Evol. Microbiol.">
        <title>The Global Catalogue of Microorganisms (GCM) 10K type strain sequencing project: providing services to taxonomists for standard genome sequencing and annotation.</title>
        <authorList>
            <consortium name="The Broad Institute Genomics Platform"/>
            <consortium name="The Broad Institute Genome Sequencing Center for Infectious Disease"/>
            <person name="Wu L."/>
            <person name="Ma J."/>
        </authorList>
    </citation>
    <scope>NUCLEOTIDE SEQUENCE [LARGE SCALE GENOMIC DNA]</scope>
    <source>
        <strain evidence="2">CGMCC 4.7173</strain>
    </source>
</reference>